<reference evidence="1 2" key="1">
    <citation type="submission" date="2023-07" db="EMBL/GenBank/DDBJ databases">
        <title>The novel representative of Negativicutes class, Anaeroselena agilis gen. nov. sp. nov.</title>
        <authorList>
            <person name="Prokofeva M.I."/>
            <person name="Elcheninov A.G."/>
            <person name="Klyukina A."/>
            <person name="Kublanov I.V."/>
            <person name="Frolov E.N."/>
            <person name="Podosokorskaya O.A."/>
        </authorList>
    </citation>
    <scope>NUCLEOTIDE SEQUENCE [LARGE SCALE GENOMIC DNA]</scope>
    <source>
        <strain evidence="1 2">4137-cl</strain>
    </source>
</reference>
<dbReference type="EMBL" id="JAUOZS010000001">
    <property type="protein sequence ID" value="MDT8902718.1"/>
    <property type="molecule type" value="Genomic_DNA"/>
</dbReference>
<organism evidence="1 2">
    <name type="scientific">Anaeroselena agilis</name>
    <dbReference type="NCBI Taxonomy" id="3063788"/>
    <lineage>
        <taxon>Bacteria</taxon>
        <taxon>Bacillati</taxon>
        <taxon>Bacillota</taxon>
        <taxon>Negativicutes</taxon>
        <taxon>Acetonemataceae</taxon>
        <taxon>Anaeroselena</taxon>
    </lineage>
</organism>
<accession>A0ABU3P2G0</accession>
<dbReference type="Proteomes" id="UP001254848">
    <property type="component" value="Unassembled WGS sequence"/>
</dbReference>
<protein>
    <submittedName>
        <fullName evidence="1">Uncharacterized protein</fullName>
    </submittedName>
</protein>
<sequence length="118" mass="13524">MQKFTCGCGRSVRDVYFKNGEYMCGKCFWLNTESPYDYLINLLASKGLVITYKNTPVLVVKQFSADDDREAAIRPDENWVVVEGDDFWQNYSGSPADLRDYISEYGQKKDSGCESKED</sequence>
<gene>
    <name evidence="1" type="ORF">Q4T40_15850</name>
</gene>
<name>A0ABU3P2G0_9FIRM</name>
<keyword evidence="2" id="KW-1185">Reference proteome</keyword>
<comment type="caution">
    <text evidence="1">The sequence shown here is derived from an EMBL/GenBank/DDBJ whole genome shotgun (WGS) entry which is preliminary data.</text>
</comment>
<evidence type="ECO:0000313" key="2">
    <source>
        <dbReference type="Proteomes" id="UP001254848"/>
    </source>
</evidence>
<proteinExistence type="predicted"/>
<evidence type="ECO:0000313" key="1">
    <source>
        <dbReference type="EMBL" id="MDT8902718.1"/>
    </source>
</evidence>
<dbReference type="RefSeq" id="WP_413781193.1">
    <property type="nucleotide sequence ID" value="NZ_JAUOZS010000001.1"/>
</dbReference>